<feature type="signal peptide" evidence="1">
    <location>
        <begin position="1"/>
        <end position="19"/>
    </location>
</feature>
<accession>A0A8C0GS21</accession>
<protein>
    <submittedName>
        <fullName evidence="2">Uncharacterized protein</fullName>
    </submittedName>
</protein>
<reference evidence="2" key="2">
    <citation type="submission" date="2025-09" db="UniProtKB">
        <authorList>
            <consortium name="Ensembl"/>
        </authorList>
    </citation>
    <scope>IDENTIFICATION</scope>
</reference>
<evidence type="ECO:0000313" key="2">
    <source>
        <dbReference type="Ensembl" id="ENSCABP00000008542.1"/>
    </source>
</evidence>
<dbReference type="PANTHER" id="PTHR21472:SF7">
    <property type="entry name" value="ENDONUCLEASE G, MITOCHONDRIAL-LIKE ISOFORM X2"/>
    <property type="match status" value="1"/>
</dbReference>
<reference evidence="2" key="1">
    <citation type="submission" date="2025-08" db="UniProtKB">
        <authorList>
            <consortium name="Ensembl"/>
        </authorList>
    </citation>
    <scope>IDENTIFICATION</scope>
</reference>
<evidence type="ECO:0000256" key="1">
    <source>
        <dbReference type="SAM" id="SignalP"/>
    </source>
</evidence>
<dbReference type="GeneTree" id="ENSGT00990000207475"/>
<dbReference type="OMA" id="CIRWETR"/>
<keyword evidence="3" id="KW-1185">Reference proteome</keyword>
<name>A0A8C0GS21_CHEAB</name>
<sequence length="101" mass="11179">MGPLALLGFALLSAGLALAELDSTFSKCRHYFYGGTAPQGFDTKNRTNICQKYNGTYHFATLYSESSRIPVWSAYTIDERNCTDTASETWKVEPQVSLSPV</sequence>
<dbReference type="InterPro" id="IPR044929">
    <property type="entry name" value="DNA/RNA_non-sp_Endonuclease_sf"/>
</dbReference>
<feature type="chain" id="PRO_5034102450" evidence="1">
    <location>
        <begin position="20"/>
        <end position="101"/>
    </location>
</feature>
<organism evidence="2 3">
    <name type="scientific">Chelonoidis abingdonii</name>
    <name type="common">Abingdon island giant tortoise</name>
    <name type="synonym">Testudo abingdonii</name>
    <dbReference type="NCBI Taxonomy" id="106734"/>
    <lineage>
        <taxon>Eukaryota</taxon>
        <taxon>Metazoa</taxon>
        <taxon>Chordata</taxon>
        <taxon>Craniata</taxon>
        <taxon>Vertebrata</taxon>
        <taxon>Euteleostomi</taxon>
        <taxon>Archelosauria</taxon>
        <taxon>Testudinata</taxon>
        <taxon>Testudines</taxon>
        <taxon>Cryptodira</taxon>
        <taxon>Durocryptodira</taxon>
        <taxon>Testudinoidea</taxon>
        <taxon>Testudinidae</taxon>
        <taxon>Chelonoidis</taxon>
    </lineage>
</organism>
<dbReference type="AlphaFoldDB" id="A0A8C0GS21"/>
<keyword evidence="1" id="KW-0732">Signal</keyword>
<evidence type="ECO:0000313" key="3">
    <source>
        <dbReference type="Proteomes" id="UP000694404"/>
    </source>
</evidence>
<dbReference type="PANTHER" id="PTHR21472">
    <property type="entry name" value="ENDONUCLEASE DOMAIN-CONTAINING 1 PROTEIN ENDOD1"/>
    <property type="match status" value="1"/>
</dbReference>
<dbReference type="Gene3D" id="3.40.570.10">
    <property type="entry name" value="Extracellular Endonuclease, subunit A"/>
    <property type="match status" value="1"/>
</dbReference>
<dbReference type="SUPFAM" id="SSF54060">
    <property type="entry name" value="His-Me finger endonucleases"/>
    <property type="match status" value="1"/>
</dbReference>
<proteinExistence type="predicted"/>
<dbReference type="InterPro" id="IPR039015">
    <property type="entry name" value="ENDOD1"/>
</dbReference>
<dbReference type="Proteomes" id="UP000694404">
    <property type="component" value="Unplaced"/>
</dbReference>
<dbReference type="InterPro" id="IPR044925">
    <property type="entry name" value="His-Me_finger_sf"/>
</dbReference>
<dbReference type="Ensembl" id="ENSCABT00000009367.1">
    <property type="protein sequence ID" value="ENSCABP00000008542.1"/>
    <property type="gene ID" value="ENSCABG00000006456.1"/>
</dbReference>